<dbReference type="EMBL" id="CP019437">
    <property type="protein sequence ID" value="AQS47009.1"/>
    <property type="molecule type" value="Genomic_DNA"/>
</dbReference>
<proteinExistence type="predicted"/>
<sequence>MVVNAGQNKLNSGATVSIDNAISPDPDAPSTEEVMKTFGMEGNAAANSEASSDGNSSASAEGDSDTTSDASSDTTSDGAKAQ</sequence>
<keyword evidence="3" id="KW-1185">Reference proteome</keyword>
<feature type="region of interest" description="Disordered" evidence="1">
    <location>
        <begin position="1"/>
        <end position="82"/>
    </location>
</feature>
<dbReference type="Proteomes" id="UP000185622">
    <property type="component" value="Chromosome"/>
</dbReference>
<dbReference type="RefSeq" id="WP_244270986.1">
    <property type="nucleotide sequence ID" value="NZ_CP019437.1"/>
</dbReference>
<reference evidence="2 3" key="1">
    <citation type="submission" date="2017-01" db="EMBL/GenBank/DDBJ databases">
        <title>The complete genome sequence of a sulfur-oxidizing marine bacterium Thioclava sp. 25B10_4T.</title>
        <authorList>
            <person name="Liu Y."/>
            <person name="Lai Q."/>
            <person name="Shao Z."/>
        </authorList>
    </citation>
    <scope>NUCLEOTIDE SEQUENCE [LARGE SCALE GENOMIC DNA]</scope>
    <source>
        <strain evidence="2 3">25B10_4</strain>
    </source>
</reference>
<organism evidence="2 3">
    <name type="scientific">Thioclava nitratireducens</name>
    <dbReference type="NCBI Taxonomy" id="1915078"/>
    <lineage>
        <taxon>Bacteria</taxon>
        <taxon>Pseudomonadati</taxon>
        <taxon>Pseudomonadota</taxon>
        <taxon>Alphaproteobacteria</taxon>
        <taxon>Rhodobacterales</taxon>
        <taxon>Paracoccaceae</taxon>
        <taxon>Thioclava</taxon>
    </lineage>
</organism>
<evidence type="ECO:0000313" key="3">
    <source>
        <dbReference type="Proteomes" id="UP000185622"/>
    </source>
</evidence>
<protein>
    <submittedName>
        <fullName evidence="2">Uncharacterized protein</fullName>
    </submittedName>
</protein>
<feature type="compositionally biased region" description="Polar residues" evidence="1">
    <location>
        <begin position="1"/>
        <end position="20"/>
    </location>
</feature>
<evidence type="ECO:0000256" key="1">
    <source>
        <dbReference type="SAM" id="MobiDB-lite"/>
    </source>
</evidence>
<evidence type="ECO:0000313" key="2">
    <source>
        <dbReference type="EMBL" id="AQS47009.1"/>
    </source>
</evidence>
<name>A0ABM6IE39_9RHOB</name>
<feature type="compositionally biased region" description="Low complexity" evidence="1">
    <location>
        <begin position="41"/>
        <end position="82"/>
    </location>
</feature>
<gene>
    <name evidence="2" type="ORF">BMG03_03760</name>
</gene>
<accession>A0ABM6IE39</accession>